<gene>
    <name evidence="1" type="ORF">ERS450000_05485</name>
</gene>
<dbReference type="InterPro" id="IPR021804">
    <property type="entry name" value="DUF3375"/>
</dbReference>
<geneLocation type="plasmid" evidence="1">
    <name>2</name>
</geneLocation>
<name>A0A0H5P7U7_NOCFR</name>
<dbReference type="EMBL" id="LN868939">
    <property type="protein sequence ID" value="CRY83419.1"/>
    <property type="molecule type" value="Genomic_DNA"/>
</dbReference>
<protein>
    <submittedName>
        <fullName evidence="1">Protein of uncharacterized function (DUF3375)</fullName>
    </submittedName>
</protein>
<evidence type="ECO:0000313" key="2">
    <source>
        <dbReference type="Proteomes" id="UP000057820"/>
    </source>
</evidence>
<proteinExistence type="predicted"/>
<accession>A0A0H5P7U7</accession>
<organism evidence="1 2">
    <name type="scientific">Nocardia farcinica</name>
    <dbReference type="NCBI Taxonomy" id="37329"/>
    <lineage>
        <taxon>Bacteria</taxon>
        <taxon>Bacillati</taxon>
        <taxon>Actinomycetota</taxon>
        <taxon>Actinomycetes</taxon>
        <taxon>Mycobacteriales</taxon>
        <taxon>Nocardiaceae</taxon>
        <taxon>Nocardia</taxon>
    </lineage>
</organism>
<dbReference type="KEGG" id="nfr:ERS450000_05485"/>
<keyword evidence="1" id="KW-0614">Plasmid</keyword>
<evidence type="ECO:0000313" key="1">
    <source>
        <dbReference type="EMBL" id="CRY83419.1"/>
    </source>
</evidence>
<dbReference type="RefSeq" id="WP_060594686.1">
    <property type="nucleotide sequence ID" value="NZ_CP031418.1"/>
</dbReference>
<dbReference type="Proteomes" id="UP000057820">
    <property type="component" value="Plasmid 2"/>
</dbReference>
<dbReference type="AlphaFoldDB" id="A0A0H5P7U7"/>
<reference evidence="2" key="1">
    <citation type="submission" date="2015-03" db="EMBL/GenBank/DDBJ databases">
        <authorList>
            <consortium name="Pathogen Informatics"/>
        </authorList>
    </citation>
    <scope>NUCLEOTIDE SEQUENCE [LARGE SCALE GENOMIC DNA]</scope>
    <source>
        <strain evidence="2">NCTC11134</strain>
        <plasmid evidence="2">2</plasmid>
    </source>
</reference>
<dbReference type="Pfam" id="PF11855">
    <property type="entry name" value="DUF3375"/>
    <property type="match status" value="1"/>
</dbReference>
<sequence length="488" mass="55198">MDFDEIDFLRRSDPAWRLLRADHAPLVLSFLRKVFVVDNVRAISATELAGRLDDELYALNEQHGEATYPKAAKAYLDDWAAPANGWLRKYYPAGSDEAHFDATPAVEKALTWLESLRVRSFVGTESRLNTVFELLRQMAYGAETDPDVRLAELYRRRSAIDAEITQVAAGRFAVLDDSAQRDRYQQFAATARELLADFREVEANFRGLDRSLRARIAGWAGSRGQLLDEVVGNRAAITDSDQGRSFQAFYDFLLSHERQTELTELLEKVQSLDAVGETDPRMRHIHYDWLDAAERTQATVRLLSEQLRRFLDDQVWLENRRVMDILHSIESSALALRERPIPALTCELDGTAPVIGLPMERPLYTPKEKVSLDSAGIAEADENVDASALFEQVFVDRELLCGVVRGELRERAQVGLREVLGRRPLEQGMAELIAYLSLDDPAFQIVFDEATREQVRWIDDGGAERVATIPRVTFIRPSHGDRAVSGHL</sequence>